<keyword evidence="10" id="KW-0460">Magnesium</keyword>
<keyword evidence="7" id="KW-0479">Metal-binding</keyword>
<keyword evidence="6" id="KW-0540">Nuclease</keyword>
<dbReference type="SUPFAM" id="SSF53098">
    <property type="entry name" value="Ribonuclease H-like"/>
    <property type="match status" value="1"/>
</dbReference>
<dbReference type="GO" id="GO:0046872">
    <property type="term" value="F:metal ion binding"/>
    <property type="evidence" value="ECO:0007669"/>
    <property type="project" value="UniProtKB-KW"/>
</dbReference>
<evidence type="ECO:0000259" key="11">
    <source>
        <dbReference type="PROSITE" id="PS50879"/>
    </source>
</evidence>
<dbReference type="PANTHER" id="PTHR10642">
    <property type="entry name" value="RIBONUCLEASE H1"/>
    <property type="match status" value="1"/>
</dbReference>
<evidence type="ECO:0000256" key="7">
    <source>
        <dbReference type="ARBA" id="ARBA00022723"/>
    </source>
</evidence>
<sequence>MWTAYTDGSASPNPGPGGAGAVILQDDQVVVELVHTGGQTTNNRMELYGLIMTFPNLPKDEAVILYTDSEYVQKGITEWSSGWINRGWYTAAKKPVKNKELWQKLLSLQREYPNVTVKWIKAHTGHKWNEYADKLANRGTARSKINLE</sequence>
<dbReference type="InterPro" id="IPR002156">
    <property type="entry name" value="RNaseH_domain"/>
</dbReference>
<reference evidence="12" key="1">
    <citation type="journal article" date="2019" name="MBio">
        <title>Virus Genomes from Deep Sea Sediments Expand the Ocean Megavirome and Support Independent Origins of Viral Gigantism.</title>
        <authorList>
            <person name="Backstrom D."/>
            <person name="Yutin N."/>
            <person name="Jorgensen S.L."/>
            <person name="Dharamshi J."/>
            <person name="Homa F."/>
            <person name="Zaremba-Niedwiedzka K."/>
            <person name="Spang A."/>
            <person name="Wolf Y.I."/>
            <person name="Koonin E.V."/>
            <person name="Ettema T.J."/>
        </authorList>
    </citation>
    <scope>NUCLEOTIDE SEQUENCE</scope>
</reference>
<dbReference type="PANTHER" id="PTHR10642:SF26">
    <property type="entry name" value="RIBONUCLEASE H1"/>
    <property type="match status" value="1"/>
</dbReference>
<keyword evidence="9" id="KW-0378">Hydrolase</keyword>
<dbReference type="PROSITE" id="PS50879">
    <property type="entry name" value="RNASE_H_1"/>
    <property type="match status" value="1"/>
</dbReference>
<dbReference type="InterPro" id="IPR022892">
    <property type="entry name" value="RNaseHI"/>
</dbReference>
<evidence type="ECO:0000256" key="4">
    <source>
        <dbReference type="ARBA" id="ARBA00011245"/>
    </source>
</evidence>
<proteinExistence type="inferred from homology"/>
<feature type="domain" description="RNase H type-1" evidence="11">
    <location>
        <begin position="1"/>
        <end position="141"/>
    </location>
</feature>
<dbReference type="InterPro" id="IPR012337">
    <property type="entry name" value="RNaseH-like_sf"/>
</dbReference>
<dbReference type="GO" id="GO:0043137">
    <property type="term" value="P:DNA replication, removal of RNA primer"/>
    <property type="evidence" value="ECO:0007669"/>
    <property type="project" value="TreeGrafter"/>
</dbReference>
<protein>
    <recommendedName>
        <fullName evidence="5">ribonuclease H</fullName>
        <ecNumber evidence="5">3.1.26.4</ecNumber>
    </recommendedName>
</protein>
<evidence type="ECO:0000256" key="1">
    <source>
        <dbReference type="ARBA" id="ARBA00000077"/>
    </source>
</evidence>
<comment type="catalytic activity">
    <reaction evidence="1">
        <text>Endonucleolytic cleavage to 5'-phosphomonoester.</text>
        <dbReference type="EC" id="3.1.26.4"/>
    </reaction>
</comment>
<gene>
    <name evidence="12" type="ORF">LCMAC201_04760</name>
</gene>
<comment type="cofactor">
    <cofactor evidence="2">
        <name>Mg(2+)</name>
        <dbReference type="ChEBI" id="CHEBI:18420"/>
    </cofactor>
</comment>
<dbReference type="InterPro" id="IPR036397">
    <property type="entry name" value="RNaseH_sf"/>
</dbReference>
<dbReference type="EMBL" id="MK500358">
    <property type="protein sequence ID" value="QBK87563.1"/>
    <property type="molecule type" value="Genomic_DNA"/>
</dbReference>
<dbReference type="EC" id="3.1.26.4" evidence="5"/>
<comment type="subunit">
    <text evidence="4">Monomer.</text>
</comment>
<evidence type="ECO:0000313" key="12">
    <source>
        <dbReference type="EMBL" id="QBK87563.1"/>
    </source>
</evidence>
<evidence type="ECO:0000256" key="9">
    <source>
        <dbReference type="ARBA" id="ARBA00022801"/>
    </source>
</evidence>
<evidence type="ECO:0000256" key="8">
    <source>
        <dbReference type="ARBA" id="ARBA00022759"/>
    </source>
</evidence>
<evidence type="ECO:0000256" key="3">
    <source>
        <dbReference type="ARBA" id="ARBA00005300"/>
    </source>
</evidence>
<keyword evidence="8" id="KW-0255">Endonuclease</keyword>
<evidence type="ECO:0000256" key="6">
    <source>
        <dbReference type="ARBA" id="ARBA00022722"/>
    </source>
</evidence>
<evidence type="ECO:0000256" key="10">
    <source>
        <dbReference type="ARBA" id="ARBA00022842"/>
    </source>
</evidence>
<dbReference type="GO" id="GO:0003676">
    <property type="term" value="F:nucleic acid binding"/>
    <property type="evidence" value="ECO:0007669"/>
    <property type="project" value="InterPro"/>
</dbReference>
<dbReference type="Gene3D" id="3.30.420.10">
    <property type="entry name" value="Ribonuclease H-like superfamily/Ribonuclease H"/>
    <property type="match status" value="1"/>
</dbReference>
<dbReference type="InterPro" id="IPR050092">
    <property type="entry name" value="RNase_H"/>
</dbReference>
<evidence type="ECO:0000256" key="5">
    <source>
        <dbReference type="ARBA" id="ARBA00012180"/>
    </source>
</evidence>
<evidence type="ECO:0000256" key="2">
    <source>
        <dbReference type="ARBA" id="ARBA00001946"/>
    </source>
</evidence>
<comment type="similarity">
    <text evidence="3">Belongs to the RNase H family.</text>
</comment>
<dbReference type="GO" id="GO:0004523">
    <property type="term" value="F:RNA-DNA hybrid ribonuclease activity"/>
    <property type="evidence" value="ECO:0007669"/>
    <property type="project" value="UniProtKB-EC"/>
</dbReference>
<dbReference type="CDD" id="cd09278">
    <property type="entry name" value="RNase_HI_prokaryote_like"/>
    <property type="match status" value="1"/>
</dbReference>
<dbReference type="Pfam" id="PF00075">
    <property type="entry name" value="RNase_H"/>
    <property type="match status" value="1"/>
</dbReference>
<accession>A0A481YWC1</accession>
<organism evidence="12">
    <name type="scientific">Marseillevirus LCMAC201</name>
    <dbReference type="NCBI Taxonomy" id="2506605"/>
    <lineage>
        <taxon>Viruses</taxon>
        <taxon>Varidnaviria</taxon>
        <taxon>Bamfordvirae</taxon>
        <taxon>Nucleocytoviricota</taxon>
        <taxon>Megaviricetes</taxon>
        <taxon>Pimascovirales</taxon>
        <taxon>Pimascovirales incertae sedis</taxon>
        <taxon>Marseilleviridae</taxon>
    </lineage>
</organism>
<name>A0A481YWC1_9VIRU</name>